<feature type="compositionally biased region" description="Low complexity" evidence="1">
    <location>
        <begin position="54"/>
        <end position="66"/>
    </location>
</feature>
<protein>
    <submittedName>
        <fullName evidence="2">Uncharacterized protein</fullName>
    </submittedName>
</protein>
<keyword evidence="3" id="KW-1185">Reference proteome</keyword>
<comment type="caution">
    <text evidence="2">The sequence shown here is derived from an EMBL/GenBank/DDBJ whole genome shotgun (WGS) entry which is preliminary data.</text>
</comment>
<evidence type="ECO:0000256" key="1">
    <source>
        <dbReference type="SAM" id="MobiDB-lite"/>
    </source>
</evidence>
<name>A0AA38KNY7_9AGAR</name>
<gene>
    <name evidence="2" type="ORF">GGU10DRAFT_390752</name>
</gene>
<proteinExistence type="predicted"/>
<organism evidence="2 3">
    <name type="scientific">Lentinula aff. detonsa</name>
    <dbReference type="NCBI Taxonomy" id="2804958"/>
    <lineage>
        <taxon>Eukaryota</taxon>
        <taxon>Fungi</taxon>
        <taxon>Dikarya</taxon>
        <taxon>Basidiomycota</taxon>
        <taxon>Agaricomycotina</taxon>
        <taxon>Agaricomycetes</taxon>
        <taxon>Agaricomycetidae</taxon>
        <taxon>Agaricales</taxon>
        <taxon>Marasmiineae</taxon>
        <taxon>Omphalotaceae</taxon>
        <taxon>Lentinula</taxon>
    </lineage>
</organism>
<evidence type="ECO:0000313" key="2">
    <source>
        <dbReference type="EMBL" id="KAJ3781266.1"/>
    </source>
</evidence>
<dbReference type="EMBL" id="MU793581">
    <property type="protein sequence ID" value="KAJ3781266.1"/>
    <property type="molecule type" value="Genomic_DNA"/>
</dbReference>
<feature type="region of interest" description="Disordered" evidence="1">
    <location>
        <begin position="51"/>
        <end position="74"/>
    </location>
</feature>
<accession>A0AA38KNY7</accession>
<reference evidence="2" key="1">
    <citation type="submission" date="2022-08" db="EMBL/GenBank/DDBJ databases">
        <authorList>
            <consortium name="DOE Joint Genome Institute"/>
            <person name="Min B."/>
            <person name="Riley R."/>
            <person name="Sierra-Patev S."/>
            <person name="Naranjo-Ortiz M."/>
            <person name="Looney B."/>
            <person name="Konkel Z."/>
            <person name="Slot J.C."/>
            <person name="Sakamoto Y."/>
            <person name="Steenwyk J.L."/>
            <person name="Rokas A."/>
            <person name="Carro J."/>
            <person name="Camarero S."/>
            <person name="Ferreira P."/>
            <person name="Molpeceres G."/>
            <person name="Ruiz-Duenas F.J."/>
            <person name="Serrano A."/>
            <person name="Henrissat B."/>
            <person name="Drula E."/>
            <person name="Hughes K.W."/>
            <person name="Mata J.L."/>
            <person name="Ishikawa N.K."/>
            <person name="Vargas-Isla R."/>
            <person name="Ushijima S."/>
            <person name="Smith C.A."/>
            <person name="Ahrendt S."/>
            <person name="Andreopoulos W."/>
            <person name="He G."/>
            <person name="Labutti K."/>
            <person name="Lipzen A."/>
            <person name="Ng V."/>
            <person name="Sandor L."/>
            <person name="Barry K."/>
            <person name="Martinez A.T."/>
            <person name="Xiao Y."/>
            <person name="Gibbons J.G."/>
            <person name="Terashima K."/>
            <person name="Hibbett D.S."/>
            <person name="Grigoriev I.V."/>
        </authorList>
    </citation>
    <scope>NUCLEOTIDE SEQUENCE</scope>
    <source>
        <strain evidence="2">TFB10291</strain>
    </source>
</reference>
<dbReference type="Proteomes" id="UP001163798">
    <property type="component" value="Unassembled WGS sequence"/>
</dbReference>
<dbReference type="AlphaFoldDB" id="A0AA38KNY7"/>
<feature type="region of interest" description="Disordered" evidence="1">
    <location>
        <begin position="138"/>
        <end position="159"/>
    </location>
</feature>
<evidence type="ECO:0000313" key="3">
    <source>
        <dbReference type="Proteomes" id="UP001163798"/>
    </source>
</evidence>
<sequence>MDTTPLVVLQSPPVLFYIINLSLSNMSSVFEHTESIATHPAPALYVPVHKRTTSRGGASSRSTTPTSEHESSIESSLLPIYSIQDLLMLAESPMTYSSAEQRDHLKDVAPEILLGRRQRKALEHQRHVWRAKRAETLRSSRKASRETEAREEHDRRIELEGSQDADDICCGISLATRTYRDGMNNEG</sequence>